<dbReference type="PATRIC" id="fig|1165867.3.peg.5727"/>
<dbReference type="EMBL" id="AJJH01000156">
    <property type="protein sequence ID" value="EID75343.1"/>
    <property type="molecule type" value="Genomic_DNA"/>
</dbReference>
<dbReference type="SUPFAM" id="SSF52518">
    <property type="entry name" value="Thiamin diphosphate-binding fold (THDP-binding)"/>
    <property type="match status" value="1"/>
</dbReference>
<dbReference type="InterPro" id="IPR029061">
    <property type="entry name" value="THDP-binding"/>
</dbReference>
<keyword evidence="1" id="KW-0670">Pyruvate</keyword>
<dbReference type="GO" id="GO:0000287">
    <property type="term" value="F:magnesium ion binding"/>
    <property type="evidence" value="ECO:0007669"/>
    <property type="project" value="UniProtKB-ARBA"/>
</dbReference>
<accession>I0WG27</accession>
<dbReference type="Proteomes" id="UP000006447">
    <property type="component" value="Unassembled WGS sequence"/>
</dbReference>
<name>I0WG27_RHOOP</name>
<reference evidence="1 2" key="1">
    <citation type="journal article" date="2012" name="J. Bacteriol.">
        <title>Draft genome sequence of the nitrophenol-degrading actinomycete Rhodococcus imtechensis RKJ300.</title>
        <authorList>
            <person name="Vikram S."/>
            <person name="Kumar S."/>
            <person name="Subramanian S."/>
            <person name="Raghava G.P."/>
        </authorList>
    </citation>
    <scope>NUCLEOTIDE SEQUENCE [LARGE SCALE GENOMIC DNA]</scope>
    <source>
        <strain evidence="1 2">RKJ300</strain>
    </source>
</reference>
<gene>
    <name evidence="1" type="ORF">W59_28006</name>
</gene>
<organism evidence="1 2">
    <name type="scientific">Rhodococcus opacus RKJ300 = JCM 13270</name>
    <dbReference type="NCBI Taxonomy" id="1165867"/>
    <lineage>
        <taxon>Bacteria</taxon>
        <taxon>Bacillati</taxon>
        <taxon>Actinomycetota</taxon>
        <taxon>Actinomycetes</taxon>
        <taxon>Mycobacteriales</taxon>
        <taxon>Nocardiaceae</taxon>
        <taxon>Rhodococcus</taxon>
    </lineage>
</organism>
<dbReference type="Gene3D" id="3.40.50.970">
    <property type="match status" value="1"/>
</dbReference>
<evidence type="ECO:0000313" key="2">
    <source>
        <dbReference type="Proteomes" id="UP000006447"/>
    </source>
</evidence>
<proteinExistence type="predicted"/>
<dbReference type="AlphaFoldDB" id="I0WG27"/>
<sequence length="63" mass="6753">MGNEGLQAQVDADPVNPLRLFAELSPRLPDDAIVTADSGSSANWYARQLRFRGNIRGSPVAVA</sequence>
<evidence type="ECO:0000313" key="1">
    <source>
        <dbReference type="EMBL" id="EID75343.1"/>
    </source>
</evidence>
<protein>
    <submittedName>
        <fullName evidence="1">Pyruvate dehydrogenase</fullName>
    </submittedName>
</protein>
<comment type="caution">
    <text evidence="1">The sequence shown here is derived from an EMBL/GenBank/DDBJ whole genome shotgun (WGS) entry which is preliminary data.</text>
</comment>